<evidence type="ECO:0000259" key="9">
    <source>
        <dbReference type="PROSITE" id="PS50873"/>
    </source>
</evidence>
<evidence type="ECO:0000256" key="6">
    <source>
        <dbReference type="ARBA" id="ARBA00023004"/>
    </source>
</evidence>
<evidence type="ECO:0000313" key="10">
    <source>
        <dbReference type="EMBL" id="KAJ8606081.1"/>
    </source>
</evidence>
<dbReference type="EMBL" id="JAQMWT010000010">
    <property type="protein sequence ID" value="KAJ8614159.1"/>
    <property type="molecule type" value="Genomic_DNA"/>
</dbReference>
<reference evidence="10" key="1">
    <citation type="submission" date="2023-01" db="EMBL/GenBank/DDBJ databases">
        <title>Metagenome sequencing of chrysophaentin producing Chrysophaeum taylorii.</title>
        <authorList>
            <person name="Davison J."/>
            <person name="Bewley C."/>
        </authorList>
    </citation>
    <scope>NUCLEOTIDE SEQUENCE</scope>
    <source>
        <strain evidence="10">NIES-1699</strain>
    </source>
</reference>
<evidence type="ECO:0000313" key="11">
    <source>
        <dbReference type="EMBL" id="KAJ8614159.1"/>
    </source>
</evidence>
<dbReference type="GO" id="GO:0070301">
    <property type="term" value="P:cellular response to hydrogen peroxide"/>
    <property type="evidence" value="ECO:0007669"/>
    <property type="project" value="TreeGrafter"/>
</dbReference>
<dbReference type="PANTHER" id="PTHR30555:SF0">
    <property type="entry name" value="CATALASE-PEROXIDASE"/>
    <property type="match status" value="1"/>
</dbReference>
<dbReference type="GO" id="GO:0042744">
    <property type="term" value="P:hydrogen peroxide catabolic process"/>
    <property type="evidence" value="ECO:0007669"/>
    <property type="project" value="UniProtKB-KW"/>
</dbReference>
<evidence type="ECO:0000256" key="5">
    <source>
        <dbReference type="ARBA" id="ARBA00023002"/>
    </source>
</evidence>
<comment type="catalytic activity">
    <reaction evidence="8">
        <text>2 H2O2 = O2 + 2 H2O</text>
        <dbReference type="Rhea" id="RHEA:20309"/>
        <dbReference type="ChEBI" id="CHEBI:15377"/>
        <dbReference type="ChEBI" id="CHEBI:15379"/>
        <dbReference type="ChEBI" id="CHEBI:16240"/>
        <dbReference type="EC" id="1.11.1.21"/>
    </reaction>
</comment>
<dbReference type="Gene3D" id="1.10.420.10">
    <property type="entry name" value="Peroxidase, domain 2"/>
    <property type="match status" value="2"/>
</dbReference>
<dbReference type="GO" id="GO:0005829">
    <property type="term" value="C:cytosol"/>
    <property type="evidence" value="ECO:0007669"/>
    <property type="project" value="TreeGrafter"/>
</dbReference>
<evidence type="ECO:0000313" key="12">
    <source>
        <dbReference type="Proteomes" id="UP001230188"/>
    </source>
</evidence>
<dbReference type="InterPro" id="IPR019793">
    <property type="entry name" value="Peroxidases_heam-ligand_BS"/>
</dbReference>
<dbReference type="GO" id="GO:0020037">
    <property type="term" value="F:heme binding"/>
    <property type="evidence" value="ECO:0007669"/>
    <property type="project" value="InterPro"/>
</dbReference>
<dbReference type="PRINTS" id="PR00458">
    <property type="entry name" value="PEROXIDASE"/>
</dbReference>
<dbReference type="PRINTS" id="PR00460">
    <property type="entry name" value="BPEROXIDASE"/>
</dbReference>
<dbReference type="EMBL" id="JAQMWT010000297">
    <property type="protein sequence ID" value="KAJ8606081.1"/>
    <property type="molecule type" value="Genomic_DNA"/>
</dbReference>
<keyword evidence="5" id="KW-0560">Oxidoreductase</keyword>
<dbReference type="PROSITE" id="PS00435">
    <property type="entry name" value="PEROXIDASE_1"/>
    <property type="match status" value="1"/>
</dbReference>
<evidence type="ECO:0000256" key="8">
    <source>
        <dbReference type="ARBA" id="ARBA00049145"/>
    </source>
</evidence>
<feature type="domain" description="Plant heme peroxidase family profile" evidence="9">
    <location>
        <begin position="473"/>
        <end position="677"/>
    </location>
</feature>
<name>A0AAD7UH35_9STRA</name>
<keyword evidence="2" id="KW-0575">Peroxidase</keyword>
<evidence type="ECO:0000256" key="1">
    <source>
        <dbReference type="ARBA" id="ARBA00001970"/>
    </source>
</evidence>
<dbReference type="PROSITE" id="PS00436">
    <property type="entry name" value="PEROXIDASE_2"/>
    <property type="match status" value="1"/>
</dbReference>
<protein>
    <recommendedName>
        <fullName evidence="9">Plant heme peroxidase family profile domain-containing protein</fullName>
    </recommendedName>
</protein>
<dbReference type="SUPFAM" id="SSF48113">
    <property type="entry name" value="Heme-dependent peroxidases"/>
    <property type="match status" value="2"/>
</dbReference>
<dbReference type="InterPro" id="IPR000763">
    <property type="entry name" value="Catalase_peroxidase"/>
</dbReference>
<comment type="caution">
    <text evidence="10">The sequence shown here is derived from an EMBL/GenBank/DDBJ whole genome shotgun (WGS) entry which is preliminary data.</text>
</comment>
<dbReference type="InterPro" id="IPR019794">
    <property type="entry name" value="Peroxidases_AS"/>
</dbReference>
<dbReference type="InterPro" id="IPR002016">
    <property type="entry name" value="Haem_peroxidase"/>
</dbReference>
<feature type="domain" description="Plant heme peroxidase family profile" evidence="9">
    <location>
        <begin position="114"/>
        <end position="379"/>
    </location>
</feature>
<evidence type="ECO:0000256" key="4">
    <source>
        <dbReference type="ARBA" id="ARBA00022723"/>
    </source>
</evidence>
<proteinExistence type="predicted"/>
<accession>A0AAD7UH35</accession>
<dbReference type="Gene3D" id="1.10.520.10">
    <property type="match status" value="2"/>
</dbReference>
<organism evidence="10 12">
    <name type="scientific">Chrysophaeum taylorii</name>
    <dbReference type="NCBI Taxonomy" id="2483200"/>
    <lineage>
        <taxon>Eukaryota</taxon>
        <taxon>Sar</taxon>
        <taxon>Stramenopiles</taxon>
        <taxon>Ochrophyta</taxon>
        <taxon>Pelagophyceae</taxon>
        <taxon>Pelagomonadales</taxon>
        <taxon>Pelagomonadaceae</taxon>
        <taxon>Chrysophaeum</taxon>
    </lineage>
</organism>
<dbReference type="Pfam" id="PF00141">
    <property type="entry name" value="peroxidase"/>
    <property type="match status" value="2"/>
</dbReference>
<keyword evidence="3" id="KW-0349">Heme</keyword>
<sequence>MWSLLLVAWAADAGRCPFSGQVRSDDYYSYSGDNSEYIASLANVSWAALKDEIKTFLKTSQDVWPADYGNYGPLFVRLAWHNAGSYRTSDGRGGVDGARQRFDPERSWDDNTNLDKARSLLYDVKRRWPEVSWGDLIVLTGNTAVESMGGPALGFCAGRVDDPNGDDSALLGPTEEQEVYAPCPTNGNCTVPLGSTTIGLIYLNPQGPMGEPDAVSSAGEVRDAFGRMAMNDSETVALIGGGHAFGKTHGACPAGAGPNPSEQPSDPWPGLCGTGKGVDAYTSGIEGPWTSRPTRWDNQYFQLLRDLEWTAYKGPGDAWQWEGGGPPAPSPDGNGTEPTMMMTSDVSLTADAAYVKLVEEFAADMGAFETAFTAAWYKLMTRDMGPITRCAKTDMLPPPQAFQYPLPPSTDAISNWTAVRVAIEDALNKTTLPVVARLAWSSASTYRRTDYLGGANGARVRFPPAKNWQANFGLDVAFRALQPVKDAFGDDLTWADLIVFAGGVALSMSSNGTFEVPPFCPGRSDATDGSGTEYLVPQLVGDANETALELKEIADRTGLTNRDYVALLGARHSLGFAVPPFRGQWTRDPYALDNAYFNTLLDTAWIRTVLDTGATQYVSPDGTLAMQTTDLNVKFDAELLAIAQDFAADNAEFLADLASAWTKLMNADRFDRPHCRL</sequence>
<dbReference type="PANTHER" id="PTHR30555">
    <property type="entry name" value="HYDROPEROXIDASE I, BIFUNCTIONAL CATALASE-PEROXIDASE"/>
    <property type="match status" value="1"/>
</dbReference>
<dbReference type="GO" id="GO:0046872">
    <property type="term" value="F:metal ion binding"/>
    <property type="evidence" value="ECO:0007669"/>
    <property type="project" value="UniProtKB-KW"/>
</dbReference>
<dbReference type="InterPro" id="IPR010255">
    <property type="entry name" value="Haem_peroxidase_sf"/>
</dbReference>
<keyword evidence="7" id="KW-0376">Hydrogen peroxide</keyword>
<keyword evidence="6" id="KW-0408">Iron</keyword>
<keyword evidence="4" id="KW-0479">Metal-binding</keyword>
<dbReference type="Proteomes" id="UP001230188">
    <property type="component" value="Unassembled WGS sequence"/>
</dbReference>
<dbReference type="CDD" id="cd00314">
    <property type="entry name" value="plant_peroxidase_like"/>
    <property type="match status" value="1"/>
</dbReference>
<dbReference type="PROSITE" id="PS50873">
    <property type="entry name" value="PEROXIDASE_4"/>
    <property type="match status" value="2"/>
</dbReference>
<evidence type="ECO:0000256" key="7">
    <source>
        <dbReference type="ARBA" id="ARBA00023324"/>
    </source>
</evidence>
<evidence type="ECO:0000256" key="3">
    <source>
        <dbReference type="ARBA" id="ARBA00022617"/>
    </source>
</evidence>
<comment type="cofactor">
    <cofactor evidence="1">
        <name>heme b</name>
        <dbReference type="ChEBI" id="CHEBI:60344"/>
    </cofactor>
</comment>
<keyword evidence="12" id="KW-1185">Reference proteome</keyword>
<dbReference type="GO" id="GO:0004096">
    <property type="term" value="F:catalase activity"/>
    <property type="evidence" value="ECO:0007669"/>
    <property type="project" value="InterPro"/>
</dbReference>
<evidence type="ECO:0000256" key="2">
    <source>
        <dbReference type="ARBA" id="ARBA00022559"/>
    </source>
</evidence>
<dbReference type="AlphaFoldDB" id="A0AAD7UH35"/>
<gene>
    <name evidence="10" type="ORF">CTAYLR_005175</name>
    <name evidence="11" type="ORF">CTAYLR_005192</name>
</gene>